<proteinExistence type="predicted"/>
<reference evidence="1 2" key="1">
    <citation type="submission" date="2019-02" db="EMBL/GenBank/DDBJ databases">
        <title>Deep-cultivation of Planctomycetes and their phenomic and genomic characterization uncovers novel biology.</title>
        <authorList>
            <person name="Wiegand S."/>
            <person name="Jogler M."/>
            <person name="Boedeker C."/>
            <person name="Pinto D."/>
            <person name="Vollmers J."/>
            <person name="Rivas-Marin E."/>
            <person name="Kohn T."/>
            <person name="Peeters S.H."/>
            <person name="Heuer A."/>
            <person name="Rast P."/>
            <person name="Oberbeckmann S."/>
            <person name="Bunk B."/>
            <person name="Jeske O."/>
            <person name="Meyerdierks A."/>
            <person name="Storesund J.E."/>
            <person name="Kallscheuer N."/>
            <person name="Luecker S."/>
            <person name="Lage O.M."/>
            <person name="Pohl T."/>
            <person name="Merkel B.J."/>
            <person name="Hornburger P."/>
            <person name="Mueller R.-W."/>
            <person name="Bruemmer F."/>
            <person name="Labrenz M."/>
            <person name="Spormann A.M."/>
            <person name="Op den Camp H."/>
            <person name="Overmann J."/>
            <person name="Amann R."/>
            <person name="Jetten M.S.M."/>
            <person name="Mascher T."/>
            <person name="Medema M.H."/>
            <person name="Devos D.P."/>
            <person name="Kaster A.-K."/>
            <person name="Ovreas L."/>
            <person name="Rohde M."/>
            <person name="Galperin M.Y."/>
            <person name="Jogler C."/>
        </authorList>
    </citation>
    <scope>NUCLEOTIDE SEQUENCE [LARGE SCALE GENOMIC DNA]</scope>
    <source>
        <strain evidence="1 2">Pan265</strain>
    </source>
</reference>
<dbReference type="AlphaFoldDB" id="A0A518BTN8"/>
<evidence type="ECO:0000313" key="2">
    <source>
        <dbReference type="Proteomes" id="UP000320386"/>
    </source>
</evidence>
<organism evidence="1 2">
    <name type="scientific">Mucisphaera calidilacus</name>
    <dbReference type="NCBI Taxonomy" id="2527982"/>
    <lineage>
        <taxon>Bacteria</taxon>
        <taxon>Pseudomonadati</taxon>
        <taxon>Planctomycetota</taxon>
        <taxon>Phycisphaerae</taxon>
        <taxon>Phycisphaerales</taxon>
        <taxon>Phycisphaeraceae</taxon>
        <taxon>Mucisphaera</taxon>
    </lineage>
</organism>
<dbReference type="Proteomes" id="UP000320386">
    <property type="component" value="Chromosome"/>
</dbReference>
<gene>
    <name evidence="1" type="ORF">Pan265_01680</name>
</gene>
<dbReference type="RefSeq" id="WP_145444378.1">
    <property type="nucleotide sequence ID" value="NZ_CP036280.1"/>
</dbReference>
<dbReference type="KEGG" id="mcad:Pan265_01680"/>
<dbReference type="EMBL" id="CP036280">
    <property type="protein sequence ID" value="QDU70342.1"/>
    <property type="molecule type" value="Genomic_DNA"/>
</dbReference>
<name>A0A518BTN8_9BACT</name>
<sequence length="69" mass="7864">MPEFARQFEMDFIDANGVLRRRVKFIAADRHDAERRLAHEHPKALLTRCTEVAHGQVVPGLKLPEDDAA</sequence>
<protein>
    <submittedName>
        <fullName evidence="1">Uncharacterized protein</fullName>
    </submittedName>
</protein>
<evidence type="ECO:0000313" key="1">
    <source>
        <dbReference type="EMBL" id="QDU70342.1"/>
    </source>
</evidence>
<accession>A0A518BTN8</accession>
<keyword evidence="2" id="KW-1185">Reference proteome</keyword>